<dbReference type="InterPro" id="IPR036249">
    <property type="entry name" value="Thioredoxin-like_sf"/>
</dbReference>
<evidence type="ECO:0000256" key="1">
    <source>
        <dbReference type="SAM" id="SignalP"/>
    </source>
</evidence>
<dbReference type="SUPFAM" id="SSF52833">
    <property type="entry name" value="Thioredoxin-like"/>
    <property type="match status" value="1"/>
</dbReference>
<protein>
    <submittedName>
        <fullName evidence="2">Conjugal transfer protein TraF</fullName>
    </submittedName>
</protein>
<proteinExistence type="predicted"/>
<keyword evidence="3" id="KW-1185">Reference proteome</keyword>
<keyword evidence="1" id="KW-0732">Signal</keyword>
<feature type="chain" id="PRO_5045762555" evidence="1">
    <location>
        <begin position="19"/>
        <end position="324"/>
    </location>
</feature>
<sequence length="324" mass="36212">MKSILSVLLLSLSFSAFSVEKVEEKNRCNEGKEGIECGWHFGYIDPLGELKEEEKKPEKKQDISITINSEEKEQDCSKADEWTESCGFVDPGTDFDFQSKQRDVFLKGLVMKSGSQKAVKNMQKYNKWLVSRAIEASRIGEFNLVQDPELSADVKRPTNAFGLSTLLTLRQNTTEAVIEEITSKGGMLVWFTRSDCVFCHKQRGILNIFSKKYDLPIRNASLDEACFNAVDPLCLTAPLTLGAAERLNVQIVPSLFIYIPEDDSYIRISNGLETVDVIANRIKNFFLGIKSAHINGIMNSEDGAPNVDFKNKESTGLAGTTEIK</sequence>
<evidence type="ECO:0000313" key="2">
    <source>
        <dbReference type="EMBL" id="MDP2564384.1"/>
    </source>
</evidence>
<dbReference type="InterPro" id="IPR039555">
    <property type="entry name" value="TraF/TrbB"/>
</dbReference>
<reference evidence="2" key="1">
    <citation type="submission" date="2023-07" db="EMBL/GenBank/DDBJ databases">
        <title>Genome content predicts the carbon catabolic preferences of heterotrophic bacteria.</title>
        <authorList>
            <person name="Gralka M."/>
        </authorList>
    </citation>
    <scope>NUCLEOTIDE SEQUENCE</scope>
    <source>
        <strain evidence="2">4G09</strain>
    </source>
</reference>
<evidence type="ECO:0000313" key="3">
    <source>
        <dbReference type="Proteomes" id="UP001177212"/>
    </source>
</evidence>
<dbReference type="Proteomes" id="UP001177212">
    <property type="component" value="Unassembled WGS sequence"/>
</dbReference>
<organism evidence="2 3">
    <name type="scientific">Pseudoalteromonas marina</name>
    <dbReference type="NCBI Taxonomy" id="267375"/>
    <lineage>
        <taxon>Bacteria</taxon>
        <taxon>Pseudomonadati</taxon>
        <taxon>Pseudomonadota</taxon>
        <taxon>Gammaproteobacteria</taxon>
        <taxon>Alteromonadales</taxon>
        <taxon>Pseudoalteromonadaceae</taxon>
        <taxon>Pseudoalteromonas</taxon>
    </lineage>
</organism>
<feature type="signal peptide" evidence="1">
    <location>
        <begin position="1"/>
        <end position="18"/>
    </location>
</feature>
<dbReference type="RefSeq" id="WP_305471661.1">
    <property type="nucleotide sequence ID" value="NZ_JAUYVT010000004.1"/>
</dbReference>
<gene>
    <name evidence="2" type="primary">traF</name>
    <name evidence="2" type="ORF">Q8W34_07040</name>
</gene>
<name>A0ABT9FC78_9GAMM</name>
<dbReference type="EMBL" id="JAUYVT010000004">
    <property type="protein sequence ID" value="MDP2564384.1"/>
    <property type="molecule type" value="Genomic_DNA"/>
</dbReference>
<comment type="caution">
    <text evidence="2">The sequence shown here is derived from an EMBL/GenBank/DDBJ whole genome shotgun (WGS) entry which is preliminary data.</text>
</comment>
<accession>A0ABT9FC78</accession>
<dbReference type="Pfam" id="PF13728">
    <property type="entry name" value="TraF"/>
    <property type="match status" value="1"/>
</dbReference>